<evidence type="ECO:0000256" key="2">
    <source>
        <dbReference type="SAM" id="SignalP"/>
    </source>
</evidence>
<evidence type="ECO:0008006" key="5">
    <source>
        <dbReference type="Google" id="ProtNLM"/>
    </source>
</evidence>
<feature type="signal peptide" evidence="2">
    <location>
        <begin position="1"/>
        <end position="19"/>
    </location>
</feature>
<dbReference type="RefSeq" id="WP_186872057.1">
    <property type="nucleotide sequence ID" value="NZ_JACOOR010000004.1"/>
</dbReference>
<feature type="compositionally biased region" description="Acidic residues" evidence="1">
    <location>
        <begin position="72"/>
        <end position="84"/>
    </location>
</feature>
<feature type="compositionally biased region" description="Acidic residues" evidence="1">
    <location>
        <begin position="33"/>
        <end position="53"/>
    </location>
</feature>
<dbReference type="Proteomes" id="UP000649345">
    <property type="component" value="Unassembled WGS sequence"/>
</dbReference>
<protein>
    <recommendedName>
        <fullName evidence="5">DUF4366 domain-containing protein</fullName>
    </recommendedName>
</protein>
<gene>
    <name evidence="3" type="ORF">H8S44_08210</name>
</gene>
<feature type="region of interest" description="Disordered" evidence="1">
    <location>
        <begin position="33"/>
        <end position="121"/>
    </location>
</feature>
<reference evidence="3" key="1">
    <citation type="submission" date="2020-08" db="EMBL/GenBank/DDBJ databases">
        <title>Genome public.</title>
        <authorList>
            <person name="Liu C."/>
            <person name="Sun Q."/>
        </authorList>
    </citation>
    <scope>NUCLEOTIDE SEQUENCE</scope>
    <source>
        <strain evidence="3">NSJ-68</strain>
    </source>
</reference>
<evidence type="ECO:0000256" key="1">
    <source>
        <dbReference type="SAM" id="MobiDB-lite"/>
    </source>
</evidence>
<keyword evidence="4" id="KW-1185">Reference proteome</keyword>
<proteinExistence type="predicted"/>
<dbReference type="AlphaFoldDB" id="A0A923LBV9"/>
<dbReference type="EMBL" id="JACOOR010000004">
    <property type="protein sequence ID" value="MBC5659751.1"/>
    <property type="molecule type" value="Genomic_DNA"/>
</dbReference>
<evidence type="ECO:0000313" key="3">
    <source>
        <dbReference type="EMBL" id="MBC5659751.1"/>
    </source>
</evidence>
<feature type="chain" id="PRO_5038394857" description="DUF4366 domain-containing protein" evidence="2">
    <location>
        <begin position="20"/>
        <end position="121"/>
    </location>
</feature>
<sequence>MKKALKFVGALATLSAAVAGGIALYKKFFAPEDDFSDLDGDLEDEFEEEDLDAGETPAERGYVSLNHLNDAPEAEETAEPEDEKAEAATETQAETAPEEDPAETEAESEAEKTEETEQTAE</sequence>
<organism evidence="3 4">
    <name type="scientific">Anaerosacchariphilus hominis</name>
    <dbReference type="NCBI Taxonomy" id="2763017"/>
    <lineage>
        <taxon>Bacteria</taxon>
        <taxon>Bacillati</taxon>
        <taxon>Bacillota</taxon>
        <taxon>Clostridia</taxon>
        <taxon>Lachnospirales</taxon>
        <taxon>Lachnospiraceae</taxon>
        <taxon>Anaerosacchariphilus</taxon>
    </lineage>
</organism>
<keyword evidence="2" id="KW-0732">Signal</keyword>
<name>A0A923LBV9_9FIRM</name>
<feature type="compositionally biased region" description="Acidic residues" evidence="1">
    <location>
        <begin position="96"/>
        <end position="108"/>
    </location>
</feature>
<accession>A0A923LBV9</accession>
<comment type="caution">
    <text evidence="3">The sequence shown here is derived from an EMBL/GenBank/DDBJ whole genome shotgun (WGS) entry which is preliminary data.</text>
</comment>
<evidence type="ECO:0000313" key="4">
    <source>
        <dbReference type="Proteomes" id="UP000649345"/>
    </source>
</evidence>